<dbReference type="Proteomes" id="UP000325003">
    <property type="component" value="Unassembled WGS sequence"/>
</dbReference>
<dbReference type="CDD" id="cd07302">
    <property type="entry name" value="CHD"/>
    <property type="match status" value="1"/>
</dbReference>
<dbReference type="InterPro" id="IPR001054">
    <property type="entry name" value="A/G_cyclase"/>
</dbReference>
<keyword evidence="4" id="KW-1185">Reference proteome</keyword>
<dbReference type="Pfam" id="PF00211">
    <property type="entry name" value="Guanylate_cyc"/>
    <property type="match status" value="1"/>
</dbReference>
<sequence length="345" mass="37153">MSSPETPVDPAGATGSGDLADLEERLLLERPALTQAEVAEQAGLPLEVAQKIRRLLGFAQADPDERAFTTGDVRAYGMTRDLIDLGVLSEERQEALIRTWGRSFARLAEWQVGLLADIATEAGITEPDDLLDLADQVIPKVEALQSFVWRRHLVNASARLLADVGAEAGGSELAVCFVDIVGYTSRSRTLSDRELVAWLEAFETASLDIVVEHNGRIIKNIGDELLIVADSAADAAAIAVELTRRGADPDDPFPDVRAGVAHGEVVTRLGDVFGPVVNIAARLTSIARPGTVLVDQGMYAALTGLSGDDEDSSPRSDDSPYRFRRLRRVSVKGYSRLKAWALSPA</sequence>
<dbReference type="GO" id="GO:0009190">
    <property type="term" value="P:cyclic nucleotide biosynthetic process"/>
    <property type="evidence" value="ECO:0007669"/>
    <property type="project" value="InterPro"/>
</dbReference>
<evidence type="ECO:0000313" key="4">
    <source>
        <dbReference type="Proteomes" id="UP000325003"/>
    </source>
</evidence>
<dbReference type="GO" id="GO:0035556">
    <property type="term" value="P:intracellular signal transduction"/>
    <property type="evidence" value="ECO:0007669"/>
    <property type="project" value="InterPro"/>
</dbReference>
<dbReference type="SMART" id="SM00044">
    <property type="entry name" value="CYCc"/>
    <property type="match status" value="1"/>
</dbReference>
<dbReference type="EMBL" id="VUJV01000001">
    <property type="protein sequence ID" value="KAA1421952.1"/>
    <property type="molecule type" value="Genomic_DNA"/>
</dbReference>
<reference evidence="3 4" key="1">
    <citation type="submission" date="2019-09" db="EMBL/GenBank/DDBJ databases">
        <title>Nocardioides panacisoli sp. nov., isolated from the soil of a ginseng field.</title>
        <authorList>
            <person name="Cho C."/>
        </authorList>
    </citation>
    <scope>NUCLEOTIDE SEQUENCE [LARGE SCALE GENOMIC DNA]</scope>
    <source>
        <strain evidence="3 4">BN130099</strain>
    </source>
</reference>
<dbReference type="InterPro" id="IPR032026">
    <property type="entry name" value="Ad_Cy_reg"/>
</dbReference>
<dbReference type="PANTHER" id="PTHR43081">
    <property type="entry name" value="ADENYLATE CYCLASE, TERMINAL-DIFFERENTIATION SPECIFIC-RELATED"/>
    <property type="match status" value="1"/>
</dbReference>
<evidence type="ECO:0000256" key="1">
    <source>
        <dbReference type="ARBA" id="ARBA00005381"/>
    </source>
</evidence>
<dbReference type="InterPro" id="IPR029787">
    <property type="entry name" value="Nucleotide_cyclase"/>
</dbReference>
<dbReference type="PANTHER" id="PTHR43081:SF1">
    <property type="entry name" value="ADENYLATE CYCLASE, TERMINAL-DIFFERENTIATION SPECIFIC"/>
    <property type="match status" value="1"/>
</dbReference>
<organism evidence="3 4">
    <name type="scientific">Nocardioides humilatus</name>
    <dbReference type="NCBI Taxonomy" id="2607660"/>
    <lineage>
        <taxon>Bacteria</taxon>
        <taxon>Bacillati</taxon>
        <taxon>Actinomycetota</taxon>
        <taxon>Actinomycetes</taxon>
        <taxon>Propionibacteriales</taxon>
        <taxon>Nocardioidaceae</taxon>
        <taxon>Nocardioides</taxon>
    </lineage>
</organism>
<name>A0A5B1LMP6_9ACTN</name>
<proteinExistence type="inferred from homology"/>
<feature type="domain" description="Guanylate cyclase" evidence="2">
    <location>
        <begin position="174"/>
        <end position="284"/>
    </location>
</feature>
<dbReference type="Pfam" id="PF16701">
    <property type="entry name" value="Ad_Cy_reg"/>
    <property type="match status" value="1"/>
</dbReference>
<comment type="caution">
    <text evidence="3">The sequence shown here is derived from an EMBL/GenBank/DDBJ whole genome shotgun (WGS) entry which is preliminary data.</text>
</comment>
<dbReference type="RefSeq" id="WP_149727413.1">
    <property type="nucleotide sequence ID" value="NZ_VUJV01000001.1"/>
</dbReference>
<dbReference type="GO" id="GO:0004016">
    <property type="term" value="F:adenylate cyclase activity"/>
    <property type="evidence" value="ECO:0007669"/>
    <property type="project" value="UniProtKB-ARBA"/>
</dbReference>
<dbReference type="SUPFAM" id="SSF55073">
    <property type="entry name" value="Nucleotide cyclase"/>
    <property type="match status" value="1"/>
</dbReference>
<dbReference type="InterPro" id="IPR050697">
    <property type="entry name" value="Adenylyl/Guanylyl_Cyclase_3/4"/>
</dbReference>
<evidence type="ECO:0000259" key="2">
    <source>
        <dbReference type="PROSITE" id="PS50125"/>
    </source>
</evidence>
<protein>
    <submittedName>
        <fullName evidence="3">Adenylate/guanylate cyclase domain-containing protein</fullName>
    </submittedName>
</protein>
<gene>
    <name evidence="3" type="ORF">F0U44_06750</name>
</gene>
<dbReference type="Gene3D" id="3.30.70.1230">
    <property type="entry name" value="Nucleotide cyclase"/>
    <property type="match status" value="1"/>
</dbReference>
<dbReference type="PROSITE" id="PS50125">
    <property type="entry name" value="GUANYLATE_CYCLASE_2"/>
    <property type="match status" value="1"/>
</dbReference>
<accession>A0A5B1LMP6</accession>
<dbReference type="AlphaFoldDB" id="A0A5B1LMP6"/>
<comment type="similarity">
    <text evidence="1">Belongs to the adenylyl cyclase class-3 family.</text>
</comment>
<evidence type="ECO:0000313" key="3">
    <source>
        <dbReference type="EMBL" id="KAA1421952.1"/>
    </source>
</evidence>
<reference evidence="3 4" key="2">
    <citation type="submission" date="2019-09" db="EMBL/GenBank/DDBJ databases">
        <authorList>
            <person name="Jin C."/>
        </authorList>
    </citation>
    <scope>NUCLEOTIDE SEQUENCE [LARGE SCALE GENOMIC DNA]</scope>
    <source>
        <strain evidence="3 4">BN130099</strain>
    </source>
</reference>